<dbReference type="CDD" id="cd05829">
    <property type="entry name" value="Sortase_F"/>
    <property type="match status" value="1"/>
</dbReference>
<name>A0ABX1RNL2_9PSEU</name>
<evidence type="ECO:0000313" key="5">
    <source>
        <dbReference type="Proteomes" id="UP001296706"/>
    </source>
</evidence>
<sequence length="208" mass="21734">MANRTHHHPRRTARLAGVVAMSLALLAGCAGPGSAPAPAPAAPAAPAPAPAPGSGAAVLPASHPTRLQIPSIDVDARGVIDLGLQADRTMEVPADGTTVGWYTGSPTPGELGPAVLAAHVDWNHEKGVFYDIHRLEPGDPITVERADGSSAVFEVQRVEQYPKDDFPTQAVYGDVQRAELRLITCGGELDRAARSYRDNIVVYAALVA</sequence>
<keyword evidence="5" id="KW-1185">Reference proteome</keyword>
<dbReference type="EMBL" id="JAAXKY010000187">
    <property type="protein sequence ID" value="NMH81988.1"/>
    <property type="molecule type" value="Genomic_DNA"/>
</dbReference>
<feature type="signal peptide" evidence="3">
    <location>
        <begin position="1"/>
        <end position="27"/>
    </location>
</feature>
<evidence type="ECO:0000256" key="1">
    <source>
        <dbReference type="ARBA" id="ARBA00022801"/>
    </source>
</evidence>
<dbReference type="SUPFAM" id="SSF63817">
    <property type="entry name" value="Sortase"/>
    <property type="match status" value="1"/>
</dbReference>
<feature type="chain" id="PRO_5046600423" evidence="3">
    <location>
        <begin position="28"/>
        <end position="208"/>
    </location>
</feature>
<reference evidence="4 5" key="1">
    <citation type="submission" date="2020-04" db="EMBL/GenBank/DDBJ databases">
        <authorList>
            <person name="Klaysubun C."/>
            <person name="Duangmal K."/>
            <person name="Lipun K."/>
        </authorList>
    </citation>
    <scope>NUCLEOTIDE SEQUENCE [LARGE SCALE GENOMIC DNA]</scope>
    <source>
        <strain evidence="4 5">JCM 11839</strain>
    </source>
</reference>
<feature type="compositionally biased region" description="Pro residues" evidence="2">
    <location>
        <begin position="35"/>
        <end position="51"/>
    </location>
</feature>
<evidence type="ECO:0000256" key="3">
    <source>
        <dbReference type="SAM" id="SignalP"/>
    </source>
</evidence>
<dbReference type="InterPro" id="IPR023365">
    <property type="entry name" value="Sortase_dom-sf"/>
</dbReference>
<evidence type="ECO:0000313" key="4">
    <source>
        <dbReference type="EMBL" id="NMH81988.1"/>
    </source>
</evidence>
<dbReference type="InterPro" id="IPR005754">
    <property type="entry name" value="Sortase"/>
</dbReference>
<comment type="caution">
    <text evidence="4">The sequence shown here is derived from an EMBL/GenBank/DDBJ whole genome shotgun (WGS) entry which is preliminary data.</text>
</comment>
<dbReference type="RefSeq" id="WP_169400008.1">
    <property type="nucleotide sequence ID" value="NZ_BAAAJH010000001.1"/>
</dbReference>
<dbReference type="Gene3D" id="2.40.260.10">
    <property type="entry name" value="Sortase"/>
    <property type="match status" value="1"/>
</dbReference>
<proteinExistence type="predicted"/>
<dbReference type="Proteomes" id="UP001296706">
    <property type="component" value="Unassembled WGS sequence"/>
</dbReference>
<feature type="region of interest" description="Disordered" evidence="2">
    <location>
        <begin position="32"/>
        <end position="59"/>
    </location>
</feature>
<dbReference type="Pfam" id="PF04203">
    <property type="entry name" value="Sortase"/>
    <property type="match status" value="1"/>
</dbReference>
<keyword evidence="1" id="KW-0378">Hydrolase</keyword>
<dbReference type="InterPro" id="IPR042001">
    <property type="entry name" value="Sortase_F"/>
</dbReference>
<gene>
    <name evidence="4" type="ORF">HF577_33485</name>
</gene>
<keyword evidence="3" id="KW-0732">Signal</keyword>
<organism evidence="4 5">
    <name type="scientific">Pseudonocardia xinjiangensis</name>
    <dbReference type="NCBI Taxonomy" id="75289"/>
    <lineage>
        <taxon>Bacteria</taxon>
        <taxon>Bacillati</taxon>
        <taxon>Actinomycetota</taxon>
        <taxon>Actinomycetes</taxon>
        <taxon>Pseudonocardiales</taxon>
        <taxon>Pseudonocardiaceae</taxon>
        <taxon>Pseudonocardia</taxon>
    </lineage>
</organism>
<evidence type="ECO:0000256" key="2">
    <source>
        <dbReference type="SAM" id="MobiDB-lite"/>
    </source>
</evidence>
<protein>
    <submittedName>
        <fullName evidence="4">Class F sortase</fullName>
    </submittedName>
</protein>
<dbReference type="NCBIfam" id="NF033748">
    <property type="entry name" value="class_F_sortase"/>
    <property type="match status" value="1"/>
</dbReference>
<dbReference type="PROSITE" id="PS51257">
    <property type="entry name" value="PROKAR_LIPOPROTEIN"/>
    <property type="match status" value="1"/>
</dbReference>
<accession>A0ABX1RNL2</accession>